<dbReference type="GO" id="GO:0003824">
    <property type="term" value="F:catalytic activity"/>
    <property type="evidence" value="ECO:0007669"/>
    <property type="project" value="InterPro"/>
</dbReference>
<dbReference type="AlphaFoldDB" id="A0A381Y7R7"/>
<dbReference type="EMBL" id="UINC01017584">
    <property type="protein sequence ID" value="SVA73064.1"/>
    <property type="molecule type" value="Genomic_DNA"/>
</dbReference>
<dbReference type="InterPro" id="IPR008977">
    <property type="entry name" value="PHM/PNGase_F_dom_sf"/>
</dbReference>
<evidence type="ECO:0000256" key="2">
    <source>
        <dbReference type="ARBA" id="ARBA00022723"/>
    </source>
</evidence>
<dbReference type="InterPro" id="IPR009056">
    <property type="entry name" value="Cyt_c-like_dom"/>
</dbReference>
<accession>A0A381Y7R7</accession>
<proteinExistence type="predicted"/>
<keyword evidence="1" id="KW-0349">Heme</keyword>
<gene>
    <name evidence="5" type="ORF">METZ01_LOCUS125918</name>
</gene>
<dbReference type="GO" id="GO:0020037">
    <property type="term" value="F:heme binding"/>
    <property type="evidence" value="ECO:0007669"/>
    <property type="project" value="InterPro"/>
</dbReference>
<keyword evidence="3" id="KW-0408">Iron</keyword>
<feature type="domain" description="Cytochrome c" evidence="4">
    <location>
        <begin position="38"/>
        <end position="131"/>
    </location>
</feature>
<evidence type="ECO:0000259" key="4">
    <source>
        <dbReference type="PROSITE" id="PS51007"/>
    </source>
</evidence>
<reference evidence="5" key="1">
    <citation type="submission" date="2018-05" db="EMBL/GenBank/DDBJ databases">
        <authorList>
            <person name="Lanie J.A."/>
            <person name="Ng W.-L."/>
            <person name="Kazmierczak K.M."/>
            <person name="Andrzejewski T.M."/>
            <person name="Davidsen T.M."/>
            <person name="Wayne K.J."/>
            <person name="Tettelin H."/>
            <person name="Glass J.I."/>
            <person name="Rusch D."/>
            <person name="Podicherti R."/>
            <person name="Tsui H.-C.T."/>
            <person name="Winkler M.E."/>
        </authorList>
    </citation>
    <scope>NUCLEOTIDE SEQUENCE</scope>
</reference>
<name>A0A381Y7R7_9ZZZZ</name>
<evidence type="ECO:0000313" key="5">
    <source>
        <dbReference type="EMBL" id="SVA73064.1"/>
    </source>
</evidence>
<dbReference type="GO" id="GO:0046872">
    <property type="term" value="F:metal ion binding"/>
    <property type="evidence" value="ECO:0007669"/>
    <property type="project" value="UniProtKB-KW"/>
</dbReference>
<sequence>MIKSLSSSFAVWVASGLCVVFSTVLVAEVSGQTVRYVSDPGLGNVTFTKDVMPILQENCQGCHREGSIAPIHMETYEQARRYSRRIRDKVVTREMPPFHLDTDVGIQDIKGDWRLSEEEIKTIAAWVDNGSPRGDVGDMPPPVEWSDELIWQLEDRLGPPDHIIRSKPFDVPAEGGDLWWRPIVETGLDRDRLVKAFETRPSKKGREVVHHAIPRLQVLQENGDYGRVASLSEYAMGKIGEILPADAARLLPKNSRIEWDAHYYPMGYDVEDDQVELGIWFHPEGFEPEFVQDLRLYPLQGDIALAPGGTAMTQGFFRWDHPVRLDSFQPHGHVQLHAKSMEVIYPDGKRELLSMVTNFNAKWHHSYIYEDDVAPLLPEGSVLVVTAWYDNTADNPLNPDPEVWKARGSRTLDEMSHAWIAVTHLNQDGFERLVEEREAKKEAVTAAQESGSRR</sequence>
<evidence type="ECO:0000256" key="3">
    <source>
        <dbReference type="ARBA" id="ARBA00023004"/>
    </source>
</evidence>
<protein>
    <recommendedName>
        <fullName evidence="4">Cytochrome c domain-containing protein</fullName>
    </recommendedName>
</protein>
<dbReference type="PROSITE" id="PS51007">
    <property type="entry name" value="CYTC"/>
    <property type="match status" value="1"/>
</dbReference>
<dbReference type="GO" id="GO:0009055">
    <property type="term" value="F:electron transfer activity"/>
    <property type="evidence" value="ECO:0007669"/>
    <property type="project" value="InterPro"/>
</dbReference>
<keyword evidence="2" id="KW-0479">Metal-binding</keyword>
<dbReference type="SUPFAM" id="SSF46626">
    <property type="entry name" value="Cytochrome c"/>
    <property type="match status" value="1"/>
</dbReference>
<dbReference type="SUPFAM" id="SSF49742">
    <property type="entry name" value="PHM/PNGase F"/>
    <property type="match status" value="1"/>
</dbReference>
<evidence type="ECO:0000256" key="1">
    <source>
        <dbReference type="ARBA" id="ARBA00022617"/>
    </source>
</evidence>
<dbReference type="InterPro" id="IPR036909">
    <property type="entry name" value="Cyt_c-like_dom_sf"/>
</dbReference>
<organism evidence="5">
    <name type="scientific">marine metagenome</name>
    <dbReference type="NCBI Taxonomy" id="408172"/>
    <lineage>
        <taxon>unclassified sequences</taxon>
        <taxon>metagenomes</taxon>
        <taxon>ecological metagenomes</taxon>
    </lineage>
</organism>